<dbReference type="RefSeq" id="WP_070195002.1">
    <property type="nucleotide sequence ID" value="NZ_LJGU01000096.1"/>
</dbReference>
<dbReference type="GO" id="GO:0009432">
    <property type="term" value="P:SOS response"/>
    <property type="evidence" value="ECO:0007669"/>
    <property type="project" value="UniProtKB-KW"/>
</dbReference>
<evidence type="ECO:0000259" key="4">
    <source>
        <dbReference type="Pfam" id="PF13304"/>
    </source>
</evidence>
<evidence type="ECO:0008006" key="7">
    <source>
        <dbReference type="Google" id="ProtNLM"/>
    </source>
</evidence>
<feature type="compositionally biased region" description="Polar residues" evidence="2">
    <location>
        <begin position="377"/>
        <end position="387"/>
    </location>
</feature>
<dbReference type="InterPro" id="IPR014555">
    <property type="entry name" value="RecF-like"/>
</dbReference>
<dbReference type="GO" id="GO:0006302">
    <property type="term" value="P:double-strand break repair"/>
    <property type="evidence" value="ECO:0007669"/>
    <property type="project" value="TreeGrafter"/>
</dbReference>
<dbReference type="PIRSF" id="PIRSF029347">
    <property type="entry name" value="RecF"/>
    <property type="match status" value="1"/>
</dbReference>
<evidence type="ECO:0000313" key="5">
    <source>
        <dbReference type="EMBL" id="OEV05522.1"/>
    </source>
</evidence>
<dbReference type="GO" id="GO:0016887">
    <property type="term" value="F:ATP hydrolysis activity"/>
    <property type="evidence" value="ECO:0007669"/>
    <property type="project" value="InterPro"/>
</dbReference>
<reference evidence="5 6" key="1">
    <citation type="journal article" date="2016" name="Front. Microbiol.">
        <title>Comparative Genomics Analysis of Streptomyces Species Reveals Their Adaptation to the Marine Environment and Their Diversity at the Genomic Level.</title>
        <authorList>
            <person name="Tian X."/>
            <person name="Zhang Z."/>
            <person name="Yang T."/>
            <person name="Chen M."/>
            <person name="Li J."/>
            <person name="Chen F."/>
            <person name="Yang J."/>
            <person name="Li W."/>
            <person name="Zhang B."/>
            <person name="Zhang Z."/>
            <person name="Wu J."/>
            <person name="Zhang C."/>
            <person name="Long L."/>
            <person name="Xiao J."/>
        </authorList>
    </citation>
    <scope>NUCLEOTIDE SEQUENCE [LARGE SCALE GENOMIC DNA]</scope>
    <source>
        <strain evidence="5 6">SCSIO 02100</strain>
    </source>
</reference>
<dbReference type="GO" id="GO:0000731">
    <property type="term" value="P:DNA synthesis involved in DNA repair"/>
    <property type="evidence" value="ECO:0007669"/>
    <property type="project" value="TreeGrafter"/>
</dbReference>
<dbReference type="InterPro" id="IPR027417">
    <property type="entry name" value="P-loop_NTPase"/>
</dbReference>
<dbReference type="EMBL" id="LJGU01000096">
    <property type="protein sequence ID" value="OEV05522.1"/>
    <property type="molecule type" value="Genomic_DNA"/>
</dbReference>
<dbReference type="Proteomes" id="UP000176101">
    <property type="component" value="Unassembled WGS sequence"/>
</dbReference>
<dbReference type="GO" id="GO:0005524">
    <property type="term" value="F:ATP binding"/>
    <property type="evidence" value="ECO:0007669"/>
    <property type="project" value="InterPro"/>
</dbReference>
<evidence type="ECO:0000259" key="3">
    <source>
        <dbReference type="Pfam" id="PF13175"/>
    </source>
</evidence>
<dbReference type="Gene3D" id="3.40.50.300">
    <property type="entry name" value="P-loop containing nucleotide triphosphate hydrolases"/>
    <property type="match status" value="2"/>
</dbReference>
<proteinExistence type="predicted"/>
<keyword evidence="6" id="KW-1185">Reference proteome</keyword>
<dbReference type="PANTHER" id="PTHR32182:SF22">
    <property type="entry name" value="ATP-DEPENDENT ENDONUCLEASE, OLD FAMILY-RELATED"/>
    <property type="match status" value="1"/>
</dbReference>
<protein>
    <recommendedName>
        <fullName evidence="7">ATPase AAA-type core domain-containing protein</fullName>
    </recommendedName>
</protein>
<gene>
    <name evidence="5" type="ORF">AN216_02960</name>
</gene>
<dbReference type="AlphaFoldDB" id="A0A1E7KNG0"/>
<evidence type="ECO:0000256" key="2">
    <source>
        <dbReference type="SAM" id="MobiDB-lite"/>
    </source>
</evidence>
<name>A0A1E7KNG0_9ACTN</name>
<keyword evidence="1" id="KW-0227">DNA damage</keyword>
<feature type="region of interest" description="Disordered" evidence="2">
    <location>
        <begin position="377"/>
        <end position="401"/>
    </location>
</feature>
<accession>A0A1E7KNG0</accession>
<dbReference type="Pfam" id="PF13304">
    <property type="entry name" value="AAA_21"/>
    <property type="match status" value="1"/>
</dbReference>
<evidence type="ECO:0000256" key="1">
    <source>
        <dbReference type="ARBA" id="ARBA00023236"/>
    </source>
</evidence>
<dbReference type="PANTHER" id="PTHR32182">
    <property type="entry name" value="DNA REPLICATION AND REPAIR PROTEIN RECF"/>
    <property type="match status" value="1"/>
</dbReference>
<dbReference type="PATRIC" id="fig|1075402.3.peg.5230"/>
<sequence>MITRIEIDGYKSFLDFELDVRPCTILVGGNGSGKSNLLGALDLVRQTVTSGFPASPGADTPLAPRHLFHHADNFTSTVMSIKVGMITPSPDGPLPVVVWLEVEREESPRSAGAAPLLRGSVWVSSMERTGWMGRLGLPEDLRAALAQAREGFVRRTGTEWLALDEGAGTPESAPGRGDGELLALLHRECDTWQPMTLDPVALRRTSAESEMAPLRADGGNLAAVLHRLCGQEEHGLEEDLATLVSESSGIRPLFDQRRGEYDFDVNLRHLGWTSPPMLPGGTLRVLALLAARWDDRRAGLLALEELENGLHPTTLAETVRALRRGVDDYADLATRATRVSGFRQLLATTHSPALLSALRHEMSGSLVFLEQAARTHPGTSDVSTVTQAHPVREQRPGEDPAETISAEQLERLLDQMGQSVV</sequence>
<keyword evidence="1" id="KW-0742">SOS response</keyword>
<dbReference type="InterPro" id="IPR003959">
    <property type="entry name" value="ATPase_AAA_core"/>
</dbReference>
<evidence type="ECO:0000313" key="6">
    <source>
        <dbReference type="Proteomes" id="UP000176101"/>
    </source>
</evidence>
<feature type="domain" description="Endonuclease GajA/Old nuclease/RecF-like AAA" evidence="3">
    <location>
        <begin position="1"/>
        <end position="46"/>
    </location>
</feature>
<organism evidence="5 6">
    <name type="scientific">Streptomyces oceani</name>
    <dbReference type="NCBI Taxonomy" id="1075402"/>
    <lineage>
        <taxon>Bacteria</taxon>
        <taxon>Bacillati</taxon>
        <taxon>Actinomycetota</taxon>
        <taxon>Actinomycetes</taxon>
        <taxon>Kitasatosporales</taxon>
        <taxon>Streptomycetaceae</taxon>
        <taxon>Streptomyces</taxon>
    </lineage>
</organism>
<dbReference type="Pfam" id="PF13175">
    <property type="entry name" value="AAA_15"/>
    <property type="match status" value="1"/>
</dbReference>
<dbReference type="STRING" id="1075402.AN216_02960"/>
<dbReference type="SUPFAM" id="SSF52540">
    <property type="entry name" value="P-loop containing nucleoside triphosphate hydrolases"/>
    <property type="match status" value="1"/>
</dbReference>
<comment type="caution">
    <text evidence="5">The sequence shown here is derived from an EMBL/GenBank/DDBJ whole genome shotgun (WGS) entry which is preliminary data.</text>
</comment>
<feature type="domain" description="ATPase AAA-type core" evidence="4">
    <location>
        <begin position="264"/>
        <end position="356"/>
    </location>
</feature>
<dbReference type="InterPro" id="IPR041685">
    <property type="entry name" value="AAA_GajA/Old/RecF-like"/>
</dbReference>